<sequence length="1167" mass="125952">MAYYREHIYLFVFGICRLLQRRNVLAQLLTPRISPHANRSLPPNSPPPPPSSSSSSSSPSPSPSSSPSSSSSSSSSSSGPCSGGRSRSTCTYAKPASCQGASLSSPAGEVAPALCAGPASFGAHPLVPYELNWVAAVRLSLLARGLIREARRERRREKKRRQWPSLSSPSASSRLRLDLADVVDQALQALRVIRACQLVRPSWLCRMLAEKPLQKRLEAFMSEAAASLSPSFSSQSFARESASLAGASFLWGPGAASSASGGPLARGDAAEAAASLWDSRRRQRAEESGGEDAERDAANSQGRRGEAGEKNRQHAAQLPTQSYAETLRPLGEAPAEKTILLKADNFRRDVARRLYRKDEMQVSLSALAPTSRAALEAIYMTKQNAVILRPGNFEKVVQLLPSWGLRQAWSAFCFPASGPLPADKAPPESSSVAACKSLSPSQLQKRAATREQLARDLIDILQLQQACAHRAGFPSWGHMQLETFLACCKTPAWTVGTTPETVGTTPETVGTGKGTGDADETRKEAFPPAAEGEASRASTSRVADAGERGEAEESWRSRVTAGMPREEGKASAERILRLFTLVQREMKKGARGVDELGQAVERAVERDRREREREANRRREALATLVAAGPKRGEKKSEKKGEKKKGKKEKIDISEWLFAAEKVLKRAGADLRSSRFFSLSATLPKLVAMMEDVYGVRLVSLRGKAWKGFGRSFAGATYLSDVYAVFDLDASSPSGASSPSVSPLLTESSSVGAAPGLLDALLVSAYGPQSSTLSELFAQTAQSPLSLLSSVDPSSFRGFLYFFPCEPLRLFHHFRASGRDATLSPSASLVAPGHAFAYGRLAPGPAGPDGDRPMTLQEMDILLQVLTAGLQSLLSCSGTAEASGGRTDLDGRSPTETSTYGPVAVEASPLAVTPRACSGDVVAMTGQLDVSRPLDVQQSFCFLSGLLLQEPPRLKALAFDPTAKGQAKRMGDDEARSQKPTIIDFLSLNGFFVHGFLDFHLHVTFEPRGATPKTLETFIRDKLESVLPYKLPENFDIFSLPSLQNYNALVSGTGVSYLLAQIRAALFLKELRSSERKEEKRLSLSGGRSMAGKPLTSSRRGDDQSKRGKKKEKETKTLRAIKSLFWYPERRAAELGKLLDVDDEKVLKEGIKEIIQEVYSAAGGGTK</sequence>
<dbReference type="GO" id="GO:0005681">
    <property type="term" value="C:spliceosomal complex"/>
    <property type="evidence" value="ECO:0007669"/>
    <property type="project" value="TreeGrafter"/>
</dbReference>
<dbReference type="AlphaFoldDB" id="A0A125YTH9"/>
<feature type="compositionally biased region" description="Basic and acidic residues" evidence="1">
    <location>
        <begin position="544"/>
        <end position="556"/>
    </location>
</feature>
<dbReference type="RefSeq" id="XP_018637229.1">
    <property type="nucleotide sequence ID" value="XM_018782423.1"/>
</dbReference>
<evidence type="ECO:0000313" key="3">
    <source>
        <dbReference type="Proteomes" id="UP000001529"/>
    </source>
</evidence>
<dbReference type="VEuPathDB" id="ToxoDB:TGME49_304640"/>
<feature type="region of interest" description="Disordered" evidence="1">
    <location>
        <begin position="627"/>
        <end position="646"/>
    </location>
</feature>
<feature type="region of interest" description="Disordered" evidence="1">
    <location>
        <begin position="34"/>
        <end position="86"/>
    </location>
</feature>
<reference evidence="2" key="1">
    <citation type="submission" date="2013-04" db="EMBL/GenBank/DDBJ databases">
        <authorList>
            <person name="Sibley D."/>
            <person name="Venepally P."/>
            <person name="Karamycheva S."/>
            <person name="Hadjithomas M."/>
            <person name="Khan A."/>
            <person name="Brunk B."/>
            <person name="Roos D."/>
            <person name="Caler E."/>
            <person name="Lorenzi H."/>
        </authorList>
    </citation>
    <scope>NUCLEOTIDE SEQUENCE [LARGE SCALE GENOMIC DNA]</scope>
    <source>
        <strain evidence="2">ME49</strain>
    </source>
</reference>
<evidence type="ECO:0000313" key="2">
    <source>
        <dbReference type="EMBL" id="EPT29878.1"/>
    </source>
</evidence>
<dbReference type="InterPro" id="IPR052225">
    <property type="entry name" value="Ser/Arg_repetitive_matrix"/>
</dbReference>
<feature type="region of interest" description="Disordered" evidence="1">
    <location>
        <begin position="879"/>
        <end position="900"/>
    </location>
</feature>
<keyword evidence="3" id="KW-1185">Reference proteome</keyword>
<dbReference type="Proteomes" id="UP000001529">
    <property type="component" value="Chromosome VIIa"/>
</dbReference>
<dbReference type="EMBL" id="KE138829">
    <property type="protein sequence ID" value="EPT29878.1"/>
    <property type="molecule type" value="Genomic_DNA"/>
</dbReference>
<evidence type="ECO:0000256" key="1">
    <source>
        <dbReference type="SAM" id="MobiDB-lite"/>
    </source>
</evidence>
<feature type="region of interest" description="Disordered" evidence="1">
    <location>
        <begin position="1079"/>
        <end position="1114"/>
    </location>
</feature>
<dbReference type="GeneID" id="7893855"/>
<proteinExistence type="predicted"/>
<dbReference type="GO" id="GO:0003723">
    <property type="term" value="F:RNA binding"/>
    <property type="evidence" value="ECO:0007669"/>
    <property type="project" value="TreeGrafter"/>
</dbReference>
<feature type="compositionally biased region" description="Basic and acidic residues" evidence="1">
    <location>
        <begin position="631"/>
        <end position="641"/>
    </location>
</feature>
<feature type="compositionally biased region" description="Low complexity" evidence="1">
    <location>
        <begin position="498"/>
        <end position="510"/>
    </location>
</feature>
<dbReference type="EMBL" id="CM002041">
    <property type="protein sequence ID" value="EPT29878.1"/>
    <property type="molecule type" value="Genomic_DNA"/>
</dbReference>
<accession>A0A125YTH9</accession>
<feature type="compositionally biased region" description="Basic and acidic residues" evidence="1">
    <location>
        <begin position="1099"/>
        <end position="1114"/>
    </location>
</feature>
<dbReference type="PANTHER" id="PTHR23148">
    <property type="entry name" value="SERINE/ARGININE REGULATED NUCLEAR MATRIX PROTEIN"/>
    <property type="match status" value="1"/>
</dbReference>
<gene>
    <name evidence="2" type="ORF">TGME49_304640</name>
</gene>
<dbReference type="PANTHER" id="PTHR23148:SF0">
    <property type="entry name" value="SERINE_ARGININE REPETITIVE MATRIX PROTEIN 1"/>
    <property type="match status" value="1"/>
</dbReference>
<feature type="compositionally biased region" description="Low complexity" evidence="1">
    <location>
        <begin position="52"/>
        <end position="86"/>
    </location>
</feature>
<dbReference type="OrthoDB" id="332682at2759"/>
<feature type="region of interest" description="Disordered" evidence="1">
    <location>
        <begin position="498"/>
        <end position="569"/>
    </location>
</feature>
<feature type="region of interest" description="Disordered" evidence="1">
    <location>
        <begin position="275"/>
        <end position="320"/>
    </location>
</feature>
<name>A0A125YTH9_TOXGM</name>
<organism evidence="2 3">
    <name type="scientific">Toxoplasma gondii (strain ATCC 50611 / Me49)</name>
    <dbReference type="NCBI Taxonomy" id="508771"/>
    <lineage>
        <taxon>Eukaryota</taxon>
        <taxon>Sar</taxon>
        <taxon>Alveolata</taxon>
        <taxon>Apicomplexa</taxon>
        <taxon>Conoidasida</taxon>
        <taxon>Coccidia</taxon>
        <taxon>Eucoccidiorida</taxon>
        <taxon>Eimeriorina</taxon>
        <taxon>Sarcocystidae</taxon>
        <taxon>Toxoplasma</taxon>
    </lineage>
</organism>
<feature type="compositionally biased region" description="Basic and acidic residues" evidence="1">
    <location>
        <begin position="278"/>
        <end position="287"/>
    </location>
</feature>
<protein>
    <submittedName>
        <fullName evidence="2">Uncharacterized protein</fullName>
    </submittedName>
</protein>
<feature type="compositionally biased region" description="Basic and acidic residues" evidence="1">
    <location>
        <begin position="303"/>
        <end position="312"/>
    </location>
</feature>
<dbReference type="KEGG" id="tgo:TGME49_304640"/>
<dbReference type="GO" id="GO:0048024">
    <property type="term" value="P:regulation of mRNA splicing, via spliceosome"/>
    <property type="evidence" value="ECO:0007669"/>
    <property type="project" value="TreeGrafter"/>
</dbReference>